<evidence type="ECO:0000313" key="9">
    <source>
        <dbReference type="EMBL" id="GAA0329674.1"/>
    </source>
</evidence>
<dbReference type="RefSeq" id="WP_252806836.1">
    <property type="nucleotide sequence ID" value="NZ_BAAABM010000015.1"/>
</dbReference>
<dbReference type="InterPro" id="IPR017441">
    <property type="entry name" value="Protein_kinase_ATP_BS"/>
</dbReference>
<dbReference type="InterPro" id="IPR000719">
    <property type="entry name" value="Prot_kinase_dom"/>
</dbReference>
<organism evidence="9 10">
    <name type="scientific">Actinoallomurus spadix</name>
    <dbReference type="NCBI Taxonomy" id="79912"/>
    <lineage>
        <taxon>Bacteria</taxon>
        <taxon>Bacillati</taxon>
        <taxon>Actinomycetota</taxon>
        <taxon>Actinomycetes</taxon>
        <taxon>Streptosporangiales</taxon>
        <taxon>Thermomonosporaceae</taxon>
        <taxon>Actinoallomurus</taxon>
    </lineage>
</organism>
<evidence type="ECO:0000256" key="7">
    <source>
        <dbReference type="SAM" id="Phobius"/>
    </source>
</evidence>
<evidence type="ECO:0000256" key="2">
    <source>
        <dbReference type="ARBA" id="ARBA00022741"/>
    </source>
</evidence>
<evidence type="ECO:0000256" key="3">
    <source>
        <dbReference type="ARBA" id="ARBA00022777"/>
    </source>
</evidence>
<dbReference type="InterPro" id="IPR011009">
    <property type="entry name" value="Kinase-like_dom_sf"/>
</dbReference>
<feature type="domain" description="Protein kinase" evidence="8">
    <location>
        <begin position="14"/>
        <end position="266"/>
    </location>
</feature>
<dbReference type="CDD" id="cd14014">
    <property type="entry name" value="STKc_PknB_like"/>
    <property type="match status" value="1"/>
</dbReference>
<feature type="compositionally biased region" description="Polar residues" evidence="6">
    <location>
        <begin position="268"/>
        <end position="282"/>
    </location>
</feature>
<dbReference type="InterPro" id="IPR008271">
    <property type="entry name" value="Ser/Thr_kinase_AS"/>
</dbReference>
<keyword evidence="7" id="KW-0472">Membrane</keyword>
<dbReference type="SUPFAM" id="SSF56112">
    <property type="entry name" value="Protein kinase-like (PK-like)"/>
    <property type="match status" value="1"/>
</dbReference>
<dbReference type="PANTHER" id="PTHR43289">
    <property type="entry name" value="MITOGEN-ACTIVATED PROTEIN KINASE KINASE KINASE 20-RELATED"/>
    <property type="match status" value="1"/>
</dbReference>
<dbReference type="Gene3D" id="3.30.200.20">
    <property type="entry name" value="Phosphorylase Kinase, domain 1"/>
    <property type="match status" value="1"/>
</dbReference>
<dbReference type="PANTHER" id="PTHR43289:SF34">
    <property type="entry name" value="SERINE_THREONINE-PROTEIN KINASE YBDM-RELATED"/>
    <property type="match status" value="1"/>
</dbReference>
<feature type="transmembrane region" description="Helical" evidence="7">
    <location>
        <begin position="430"/>
        <end position="453"/>
    </location>
</feature>
<comment type="caution">
    <text evidence="9">The sequence shown here is derived from an EMBL/GenBank/DDBJ whole genome shotgun (WGS) entry which is preliminary data.</text>
</comment>
<dbReference type="PROSITE" id="PS00108">
    <property type="entry name" value="PROTEIN_KINASE_ST"/>
    <property type="match status" value="1"/>
</dbReference>
<keyword evidence="3" id="KW-0418">Kinase</keyword>
<keyword evidence="4 5" id="KW-0067">ATP-binding</keyword>
<evidence type="ECO:0000256" key="4">
    <source>
        <dbReference type="ARBA" id="ARBA00022840"/>
    </source>
</evidence>
<dbReference type="Gene3D" id="1.10.510.10">
    <property type="entry name" value="Transferase(Phosphotransferase) domain 1"/>
    <property type="match status" value="1"/>
</dbReference>
<protein>
    <recommendedName>
        <fullName evidence="8">Protein kinase domain-containing protein</fullName>
    </recommendedName>
</protein>
<reference evidence="9 10" key="1">
    <citation type="journal article" date="2019" name="Int. J. Syst. Evol. Microbiol.">
        <title>The Global Catalogue of Microorganisms (GCM) 10K type strain sequencing project: providing services to taxonomists for standard genome sequencing and annotation.</title>
        <authorList>
            <consortium name="The Broad Institute Genomics Platform"/>
            <consortium name="The Broad Institute Genome Sequencing Center for Infectious Disease"/>
            <person name="Wu L."/>
            <person name="Ma J."/>
        </authorList>
    </citation>
    <scope>NUCLEOTIDE SEQUENCE [LARGE SCALE GENOMIC DNA]</scope>
    <source>
        <strain evidence="9 10">JCM 3146</strain>
    </source>
</reference>
<evidence type="ECO:0000256" key="5">
    <source>
        <dbReference type="PROSITE-ProRule" id="PRU10141"/>
    </source>
</evidence>
<keyword evidence="1" id="KW-0808">Transferase</keyword>
<feature type="transmembrane region" description="Helical" evidence="7">
    <location>
        <begin position="501"/>
        <end position="520"/>
    </location>
</feature>
<dbReference type="Pfam" id="PF00069">
    <property type="entry name" value="Pkinase"/>
    <property type="match status" value="1"/>
</dbReference>
<dbReference type="PROSITE" id="PS50011">
    <property type="entry name" value="PROTEIN_KINASE_DOM"/>
    <property type="match status" value="1"/>
</dbReference>
<feature type="compositionally biased region" description="Pro residues" evidence="6">
    <location>
        <begin position="306"/>
        <end position="317"/>
    </location>
</feature>
<proteinExistence type="predicted"/>
<keyword evidence="2 5" id="KW-0547">Nucleotide-binding</keyword>
<feature type="transmembrane region" description="Helical" evidence="7">
    <location>
        <begin position="359"/>
        <end position="390"/>
    </location>
</feature>
<keyword evidence="10" id="KW-1185">Reference proteome</keyword>
<sequence>MEGVETSGESIGRYRLIEKIGEGGMGVVHLATDPYGRKVAVKVLRPGVAADQTALRRLAREVDSMRRVHSPHVAEIVDADVTAEPPYVVTQFVPGRTLEEAVRDDGPLRGDALQRLATGLASALAAIHDAGIVHRDLKPGNVMFLENGEPVVIDFGIAQGVDATRLTATGLVIGTPGYLAPEIIEGEDAGAPADVHAWAGTIAYAATGRAPFGGGTFESIFYKIMEGRPDLDGVPEAMLPVVRAAMARNPAERPTAHGLVELTRRIDVNSTRLDPPSTQTKRLTAVSAPPPAPAPARPRDFVGQLPPAPPPPPPQAYAPPAYGPTGRQAAPQERSPGYAQRPPKPPRPDEPKPYGVYRFLSLLLLVAGIGLALVTPTIALIIVLAVLLVLRTADRGHQELTSKRTRRGPRSGDLVAIVAKSPFTAVRAALGMLLVSPLAIMAAVVVLLIGLAAKTALTIPHAVALATAAFVIVQCLGPGSEPARRQLARFWGAVLPRRNQALIALVVIGFVVFLLVSFALSQTPDLRPFAGGSFTRNLAHLRSGIRDLLGG</sequence>
<evidence type="ECO:0000313" key="10">
    <source>
        <dbReference type="Proteomes" id="UP001501822"/>
    </source>
</evidence>
<evidence type="ECO:0000259" key="8">
    <source>
        <dbReference type="PROSITE" id="PS50011"/>
    </source>
</evidence>
<feature type="transmembrane region" description="Helical" evidence="7">
    <location>
        <begin position="459"/>
        <end position="480"/>
    </location>
</feature>
<dbReference type="PROSITE" id="PS00107">
    <property type="entry name" value="PROTEIN_KINASE_ATP"/>
    <property type="match status" value="1"/>
</dbReference>
<name>A0ABN0W991_9ACTN</name>
<dbReference type="Proteomes" id="UP001501822">
    <property type="component" value="Unassembled WGS sequence"/>
</dbReference>
<gene>
    <name evidence="9" type="ORF">GCM10010151_19380</name>
</gene>
<feature type="binding site" evidence="5">
    <location>
        <position position="42"/>
    </location>
    <ligand>
        <name>ATP</name>
        <dbReference type="ChEBI" id="CHEBI:30616"/>
    </ligand>
</feature>
<evidence type="ECO:0000256" key="1">
    <source>
        <dbReference type="ARBA" id="ARBA00022679"/>
    </source>
</evidence>
<keyword evidence="7" id="KW-0812">Transmembrane</keyword>
<dbReference type="SMART" id="SM00220">
    <property type="entry name" value="S_TKc"/>
    <property type="match status" value="1"/>
</dbReference>
<keyword evidence="7" id="KW-1133">Transmembrane helix</keyword>
<accession>A0ABN0W991</accession>
<feature type="region of interest" description="Disordered" evidence="6">
    <location>
        <begin position="255"/>
        <end position="351"/>
    </location>
</feature>
<evidence type="ECO:0000256" key="6">
    <source>
        <dbReference type="SAM" id="MobiDB-lite"/>
    </source>
</evidence>
<dbReference type="EMBL" id="BAAABM010000015">
    <property type="protein sequence ID" value="GAA0329674.1"/>
    <property type="molecule type" value="Genomic_DNA"/>
</dbReference>